<reference evidence="1" key="1">
    <citation type="submission" date="2021-01" db="EMBL/GenBank/DDBJ databases">
        <title>Complete genome sequence of Clostridiales bacterium R-7.</title>
        <authorList>
            <person name="Mahoney-Kurpe S.C."/>
            <person name="Palevich N."/>
            <person name="Koike S."/>
            <person name="Moon C.D."/>
            <person name="Attwood G.T."/>
        </authorList>
    </citation>
    <scope>NUCLEOTIDE SEQUENCE</scope>
    <source>
        <strain evidence="1">R-7</strain>
    </source>
</reference>
<organism evidence="1 2">
    <name type="scientific">Aristaeella hokkaidonensis</name>
    <dbReference type="NCBI Taxonomy" id="3046382"/>
    <lineage>
        <taxon>Bacteria</taxon>
        <taxon>Bacillati</taxon>
        <taxon>Bacillota</taxon>
        <taxon>Clostridia</taxon>
        <taxon>Eubacteriales</taxon>
        <taxon>Aristaeellaceae</taxon>
        <taxon>Aristaeella</taxon>
    </lineage>
</organism>
<sequence length="461" mass="51260">MSIAAAYMVPHPPMIVPQVGRGSESQVLKTIQAYEAVASEIAEIKPETIIVTSPHSVLYADYFHISPGDHASGDFGNFRAPEVSFRKQYDTELVKALCALARAEGFPAGTLGERDRHLDHGTMVPLYFVDQQYTDYRLVRIGLSGLSLADHYTFGMMLRQAAEQTGRKAVLIASGDLSHKLQTYGPYGFAKEGPEYDARIMDVAGRAAFGEMLEFDETFCDKAAECGHRSFVIMAGALDGLAVDAKVYSHEDVTGVGYGICSFHPAGPDESRHFLEQYRAAQEEKLRRRHEAEDPFVRLARETVESYVLERTTPEVPDWATDEMKQKQAGVFVSIHKEGKLRGCIGTFLPTRENIAKEIISNAVSASTRDPRFDPIGPEELKWLEINVDVLSAPEKISSMAELDVRRYGVIVSCGSRRGLLLPDLDGVDTVEEQVDIARRKGGIRENEPVTLERFEVVRHY</sequence>
<gene>
    <name evidence="1" type="primary">amrA</name>
    <name evidence="1" type="ORF">JYE49_02805</name>
</gene>
<name>A0AC61N264_9FIRM</name>
<dbReference type="EMBL" id="CP068393">
    <property type="protein sequence ID" value="QUC67649.1"/>
    <property type="molecule type" value="Genomic_DNA"/>
</dbReference>
<evidence type="ECO:0000313" key="2">
    <source>
        <dbReference type="Proteomes" id="UP000682782"/>
    </source>
</evidence>
<evidence type="ECO:0000313" key="1">
    <source>
        <dbReference type="EMBL" id="QUC67649.1"/>
    </source>
</evidence>
<keyword evidence="2" id="KW-1185">Reference proteome</keyword>
<protein>
    <submittedName>
        <fullName evidence="1">AmmeMemoRadiSam system protein A</fullName>
    </submittedName>
</protein>
<accession>A0AC61N264</accession>
<dbReference type="Proteomes" id="UP000682782">
    <property type="component" value="Chromosome"/>
</dbReference>
<proteinExistence type="predicted"/>